<evidence type="ECO:0000313" key="13">
    <source>
        <dbReference type="Proteomes" id="UP000002866"/>
    </source>
</evidence>
<evidence type="ECO:0000256" key="10">
    <source>
        <dbReference type="ARBA" id="ARBA00040573"/>
    </source>
</evidence>
<dbReference type="AlphaFoldDB" id="I2GV99"/>
<evidence type="ECO:0000256" key="5">
    <source>
        <dbReference type="ARBA" id="ARBA00022946"/>
    </source>
</evidence>
<evidence type="ECO:0000256" key="3">
    <source>
        <dbReference type="ARBA" id="ARBA00022692"/>
    </source>
</evidence>
<evidence type="ECO:0000256" key="2">
    <source>
        <dbReference type="ARBA" id="ARBA00005687"/>
    </source>
</evidence>
<evidence type="ECO:0000256" key="8">
    <source>
        <dbReference type="ARBA" id="ARBA00023136"/>
    </source>
</evidence>
<dbReference type="OrthoDB" id="17678at2759"/>
<keyword evidence="5" id="KW-0809">Transit peptide</keyword>
<organism evidence="12 13">
    <name type="scientific">Henningerozyma blattae (strain ATCC 34711 / CBS 6284 / DSM 70876 / NBRC 10599 / NRRL Y-10934 / UCD 77-7)</name>
    <name type="common">Yeast</name>
    <name type="synonym">Tetrapisispora blattae</name>
    <dbReference type="NCBI Taxonomy" id="1071380"/>
    <lineage>
        <taxon>Eukaryota</taxon>
        <taxon>Fungi</taxon>
        <taxon>Dikarya</taxon>
        <taxon>Ascomycota</taxon>
        <taxon>Saccharomycotina</taxon>
        <taxon>Saccharomycetes</taxon>
        <taxon>Saccharomycetales</taxon>
        <taxon>Saccharomycetaceae</taxon>
        <taxon>Henningerozyma</taxon>
    </lineage>
</organism>
<comment type="subcellular location">
    <subcellularLocation>
        <location evidence="1">Mitochondrion inner membrane</location>
        <topology evidence="1">Multi-pass membrane protein</topology>
    </subcellularLocation>
</comment>
<dbReference type="PANTHER" id="PTHR31068:SF1">
    <property type="entry name" value="MITOCHONDRIAL DISTRIBUTION AND MORPHOLOGY PROTEIN 32"/>
    <property type="match status" value="1"/>
</dbReference>
<dbReference type="Pfam" id="PF08118">
    <property type="entry name" value="MDM31_MDM32"/>
    <property type="match status" value="1"/>
</dbReference>
<keyword evidence="6 11" id="KW-1133">Transmembrane helix</keyword>
<dbReference type="GO" id="GO:0000001">
    <property type="term" value="P:mitochondrion inheritance"/>
    <property type="evidence" value="ECO:0007669"/>
    <property type="project" value="EnsemblFungi"/>
</dbReference>
<dbReference type="HOGENOM" id="CLU_016236_3_0_1"/>
<dbReference type="eggNOG" id="ENOG502QQU5">
    <property type="taxonomic scope" value="Eukaryota"/>
</dbReference>
<accession>I2GV99</accession>
<dbReference type="EMBL" id="HE806316">
    <property type="protein sequence ID" value="CCH58051.1"/>
    <property type="molecule type" value="Genomic_DNA"/>
</dbReference>
<dbReference type="GeneID" id="14493355"/>
<evidence type="ECO:0000256" key="6">
    <source>
        <dbReference type="ARBA" id="ARBA00022989"/>
    </source>
</evidence>
<keyword evidence="8 11" id="KW-0472">Membrane</keyword>
<evidence type="ECO:0000256" key="11">
    <source>
        <dbReference type="SAM" id="Phobius"/>
    </source>
</evidence>
<dbReference type="InParanoid" id="I2GV99"/>
<evidence type="ECO:0000256" key="7">
    <source>
        <dbReference type="ARBA" id="ARBA00023128"/>
    </source>
</evidence>
<evidence type="ECO:0000256" key="1">
    <source>
        <dbReference type="ARBA" id="ARBA00004448"/>
    </source>
</evidence>
<dbReference type="RefSeq" id="XP_004177570.1">
    <property type="nucleotide sequence ID" value="XM_004177522.1"/>
</dbReference>
<feature type="transmembrane region" description="Helical" evidence="11">
    <location>
        <begin position="160"/>
        <end position="187"/>
    </location>
</feature>
<keyword evidence="13" id="KW-1185">Reference proteome</keyword>
<name>I2GV99_HENB6</name>
<sequence length="685" mass="79966">MEQPFRQVLKLNTLAITSSLRGNIGVYSRQTYRTLSKSASSSRVLNTINSPNLTFLTFYEILKRKNHFNKNAISRIVNRRDFSLVGSHLYSNNNISPNDFSKSSDHLRIQNILLRKNQQRMDRQLFLKEADTFYKKFKLNTKWFLIKENRPFSHDEISAMFSWLIISQLIWIILGTTTFVSIILFFLNTVFAKEFVGKSIGRSLNFFLDGIDVQFGDAMVPEWKNRYIKFNNVRIKSITGSNKIQHNNINDDIEKKNRDERDLINFDLSLHEMLLTISLKSWLMGKGLIENISIFGMTGSISISDPAIISLVHDKTDDKRWSTNYTNEPFIYKWFSNPNYELKNIHIEDSNFELQDNQMNKNYSIAIYNLELPILRLNWVLFDFLNADIADGSINGALFNIHKKQHKLAYIDDMKRDLSDWERITRLRLDSIKIADLGLNESTNFSWINSGSLEIIADIMLPHNYDSITNIFNKSFISDEESDTSNKYIYVDLKFKFKDLKACTSTKNTPVLSTGEPIISPEELKLLVSFINAKHEIFHSITTVDRNSSWNFPNTFIKKNKSFPKITVLSSLSNKEKYLKGKNDEDIENEDELLDHQIIKFHDQLFQDDSNEIILRCRFAKNIKDLRNITLFNEAAIYDTITMELYGDFMKLVEEWEYKKKNDWMKIWGSTLASQLIFFGFGAMV</sequence>
<protein>
    <recommendedName>
        <fullName evidence="10">Mitochondrial distribution and morphology protein 32</fullName>
    </recommendedName>
</protein>
<evidence type="ECO:0000256" key="9">
    <source>
        <dbReference type="ARBA" id="ARBA00025191"/>
    </source>
</evidence>
<proteinExistence type="inferred from homology"/>
<dbReference type="Proteomes" id="UP000002866">
    <property type="component" value="Chromosome 1"/>
</dbReference>
<dbReference type="PANTHER" id="PTHR31068">
    <property type="entry name" value="MITOCHONDRIAL DISTRIBUTION AND MORPHOLOGY PROTEIN 31"/>
    <property type="match status" value="1"/>
</dbReference>
<evidence type="ECO:0000313" key="12">
    <source>
        <dbReference type="EMBL" id="CCH58051.1"/>
    </source>
</evidence>
<keyword evidence="4" id="KW-0999">Mitochondrion inner membrane</keyword>
<dbReference type="GO" id="GO:0007005">
    <property type="term" value="P:mitochondrion organization"/>
    <property type="evidence" value="ECO:0007669"/>
    <property type="project" value="EnsemblFungi"/>
</dbReference>
<keyword evidence="7" id="KW-0496">Mitochondrion</keyword>
<keyword evidence="3 11" id="KW-0812">Transmembrane</keyword>
<comment type="similarity">
    <text evidence="2">Belongs to the MDM31/MDM32 family.</text>
</comment>
<dbReference type="OMA" id="FAKEMVG"/>
<dbReference type="InterPro" id="IPR012571">
    <property type="entry name" value="Mdm31/Mdm32"/>
</dbReference>
<gene>
    <name evidence="12" type="primary">TBLA0A02520</name>
    <name evidence="12" type="ORF">TBLA_0A02520</name>
</gene>
<dbReference type="FunCoup" id="I2GV99">
    <property type="interactions" value="50"/>
</dbReference>
<reference evidence="12 13" key="1">
    <citation type="journal article" date="2011" name="Proc. Natl. Acad. Sci. U.S.A.">
        <title>Evolutionary erosion of yeast sex chromosomes by mating-type switching accidents.</title>
        <authorList>
            <person name="Gordon J.L."/>
            <person name="Armisen D."/>
            <person name="Proux-Wera E."/>
            <person name="Oheigeartaigh S.S."/>
            <person name="Byrne K.P."/>
            <person name="Wolfe K.H."/>
        </authorList>
    </citation>
    <scope>NUCLEOTIDE SEQUENCE [LARGE SCALE GENOMIC DNA]</scope>
    <source>
        <strain evidence="13">ATCC 34711 / CBS 6284 / DSM 70876 / NBRC 10599 / NRRL Y-10934 / UCD 77-7</strain>
    </source>
</reference>
<dbReference type="GO" id="GO:0006873">
    <property type="term" value="P:intracellular monoatomic ion homeostasis"/>
    <property type="evidence" value="ECO:0007669"/>
    <property type="project" value="EnsemblFungi"/>
</dbReference>
<comment type="function">
    <text evidence="9">Involved in the organization of the mitochondrial membranes and the global structure of the mitochondria. Also required for mitochondrial distribution and mobility as well as for the maintenance of mitochondrial DNA nucleoids structures.</text>
</comment>
<evidence type="ECO:0000256" key="4">
    <source>
        <dbReference type="ARBA" id="ARBA00022792"/>
    </source>
</evidence>
<dbReference type="KEGG" id="tbl:TBLA_0A02520"/>
<dbReference type="GO" id="GO:0005743">
    <property type="term" value="C:mitochondrial inner membrane"/>
    <property type="evidence" value="ECO:0007669"/>
    <property type="project" value="UniProtKB-SubCell"/>
</dbReference>